<reference evidence="2" key="1">
    <citation type="submission" date="2022-10" db="EMBL/GenBank/DDBJ databases">
        <authorList>
            <person name="Chen Y."/>
            <person name="Dougan E. K."/>
            <person name="Chan C."/>
            <person name="Rhodes N."/>
            <person name="Thang M."/>
        </authorList>
    </citation>
    <scope>NUCLEOTIDE SEQUENCE</scope>
</reference>
<reference evidence="3 4" key="2">
    <citation type="submission" date="2024-05" db="EMBL/GenBank/DDBJ databases">
        <authorList>
            <person name="Chen Y."/>
            <person name="Shah S."/>
            <person name="Dougan E. K."/>
            <person name="Thang M."/>
            <person name="Chan C."/>
        </authorList>
    </citation>
    <scope>NUCLEOTIDE SEQUENCE [LARGE SCALE GENOMIC DNA]</scope>
</reference>
<proteinExistence type="predicted"/>
<feature type="compositionally biased region" description="Basic and acidic residues" evidence="1">
    <location>
        <begin position="26"/>
        <end position="41"/>
    </location>
</feature>
<feature type="compositionally biased region" description="Basic and acidic residues" evidence="1">
    <location>
        <begin position="1"/>
        <end position="10"/>
    </location>
</feature>
<evidence type="ECO:0000313" key="4">
    <source>
        <dbReference type="Proteomes" id="UP001152797"/>
    </source>
</evidence>
<gene>
    <name evidence="2" type="ORF">C1SCF055_LOCUS18415</name>
</gene>
<feature type="compositionally biased region" description="Pro residues" evidence="1">
    <location>
        <begin position="234"/>
        <end position="255"/>
    </location>
</feature>
<dbReference type="AlphaFoldDB" id="A0A9P1CHI1"/>
<evidence type="ECO:0000313" key="3">
    <source>
        <dbReference type="EMBL" id="CAL4778828.1"/>
    </source>
</evidence>
<organism evidence="2">
    <name type="scientific">Cladocopium goreaui</name>
    <dbReference type="NCBI Taxonomy" id="2562237"/>
    <lineage>
        <taxon>Eukaryota</taxon>
        <taxon>Sar</taxon>
        <taxon>Alveolata</taxon>
        <taxon>Dinophyceae</taxon>
        <taxon>Suessiales</taxon>
        <taxon>Symbiodiniaceae</taxon>
        <taxon>Cladocopium</taxon>
    </lineage>
</organism>
<feature type="compositionally biased region" description="Low complexity" evidence="1">
    <location>
        <begin position="358"/>
        <end position="369"/>
    </location>
</feature>
<feature type="compositionally biased region" description="Low complexity" evidence="1">
    <location>
        <begin position="198"/>
        <end position="208"/>
    </location>
</feature>
<dbReference type="EMBL" id="CAMXCT020001601">
    <property type="protein sequence ID" value="CAL1144891.1"/>
    <property type="molecule type" value="Genomic_DNA"/>
</dbReference>
<dbReference type="EMBL" id="CAMXCT010001601">
    <property type="protein sequence ID" value="CAI3991516.1"/>
    <property type="molecule type" value="Genomic_DNA"/>
</dbReference>
<feature type="compositionally biased region" description="Low complexity" evidence="1">
    <location>
        <begin position="271"/>
        <end position="285"/>
    </location>
</feature>
<accession>A0A9P1CHI1</accession>
<feature type="region of interest" description="Disordered" evidence="1">
    <location>
        <begin position="172"/>
        <end position="324"/>
    </location>
</feature>
<comment type="caution">
    <text evidence="2">The sequence shown here is derived from an EMBL/GenBank/DDBJ whole genome shotgun (WGS) entry which is preliminary data.</text>
</comment>
<feature type="region of interest" description="Disordered" evidence="1">
    <location>
        <begin position="343"/>
        <end position="380"/>
    </location>
</feature>
<protein>
    <submittedName>
        <fullName evidence="2">Uncharacterized protein</fullName>
    </submittedName>
</protein>
<keyword evidence="4" id="KW-1185">Reference proteome</keyword>
<dbReference type="OrthoDB" id="10683016at2759"/>
<feature type="compositionally biased region" description="Basic and acidic residues" evidence="1">
    <location>
        <begin position="286"/>
        <end position="296"/>
    </location>
</feature>
<dbReference type="EMBL" id="CAMXCT030001601">
    <property type="protein sequence ID" value="CAL4778828.1"/>
    <property type="molecule type" value="Genomic_DNA"/>
</dbReference>
<evidence type="ECO:0000256" key="1">
    <source>
        <dbReference type="SAM" id="MobiDB-lite"/>
    </source>
</evidence>
<name>A0A9P1CHI1_9DINO</name>
<dbReference type="Proteomes" id="UP001152797">
    <property type="component" value="Unassembled WGS sequence"/>
</dbReference>
<sequence length="420" mass="44471">MKRSSDETATLRRKKRQRKVVASSSEESKETSQVESKKLDVSKPGQENEENEDTDAGADAGGEGREPLEPETAPEVDPSPAPKPVVEPVEANQGRKRDNATKVLHAARAWLKAPSRKTDAVMLERCTAMSGLTKKEIADFVEANAKRRPGEWCFTVVDERIRAKKEEQEAIQAATGTVSAPAELNKPSSSQADEPVQSAKAASEASAAHRGRRAKRPKADIASDGAEEASVPPMAAPVAPPVAAPGTPPAAPPVAPSGTSTAAPEPQMADAKTGSACKKSSASAKPPEKNPPEVDHPPALPAPPRRRGPKPRASKAVAAVPQASTACPELSCLDRLEATQSRRKFAPLRPGTRTVQSTATLTATAPKAAVQPPSRSGCRHPKVSKKDCAMVCDICGEELLYDGWRLELCDEFDVYNSATS</sequence>
<feature type="compositionally biased region" description="Basic residues" evidence="1">
    <location>
        <begin position="304"/>
        <end position="313"/>
    </location>
</feature>
<feature type="compositionally biased region" description="Acidic residues" evidence="1">
    <location>
        <begin position="47"/>
        <end position="56"/>
    </location>
</feature>
<feature type="region of interest" description="Disordered" evidence="1">
    <location>
        <begin position="1"/>
        <end position="100"/>
    </location>
</feature>
<evidence type="ECO:0000313" key="2">
    <source>
        <dbReference type="EMBL" id="CAI3991516.1"/>
    </source>
</evidence>